<dbReference type="SUPFAM" id="SSF48726">
    <property type="entry name" value="Immunoglobulin"/>
    <property type="match status" value="1"/>
</dbReference>
<accession>A0A6G1Q8A9</accession>
<keyword evidence="2" id="KW-1003">Cell membrane</keyword>
<feature type="domain" description="Ig-like" evidence="11">
    <location>
        <begin position="1"/>
        <end position="112"/>
    </location>
</feature>
<dbReference type="GO" id="GO:0042130">
    <property type="term" value="P:negative regulation of T cell proliferation"/>
    <property type="evidence" value="ECO:0007669"/>
    <property type="project" value="TreeGrafter"/>
</dbReference>
<evidence type="ECO:0000256" key="8">
    <source>
        <dbReference type="ARBA" id="ARBA00023170"/>
    </source>
</evidence>
<comment type="subcellular location">
    <subcellularLocation>
        <location evidence="1">Cell membrane</location>
        <topology evidence="1">Single-pass type I membrane protein</topology>
    </subcellularLocation>
</comment>
<evidence type="ECO:0000256" key="4">
    <source>
        <dbReference type="ARBA" id="ARBA00022729"/>
    </source>
</evidence>
<evidence type="ECO:0000256" key="2">
    <source>
        <dbReference type="ARBA" id="ARBA00022475"/>
    </source>
</evidence>
<evidence type="ECO:0000256" key="3">
    <source>
        <dbReference type="ARBA" id="ARBA00022692"/>
    </source>
</evidence>
<dbReference type="Gene3D" id="2.60.40.10">
    <property type="entry name" value="Immunoglobulins"/>
    <property type="match status" value="1"/>
</dbReference>
<dbReference type="AlphaFoldDB" id="A0A6G1Q8A9"/>
<dbReference type="PROSITE" id="PS50835">
    <property type="entry name" value="IG_LIKE"/>
    <property type="match status" value="1"/>
</dbReference>
<dbReference type="PANTHER" id="PTHR25466:SF14">
    <property type="entry name" value="BUTYROPHILIN SUBFAMILY 2 MEMBER A2-LIKE-RELATED"/>
    <property type="match status" value="1"/>
</dbReference>
<dbReference type="InterPro" id="IPR007110">
    <property type="entry name" value="Ig-like_dom"/>
</dbReference>
<sequence length="134" mass="14864">MNSCSNLQQVVEVESGVESVQLPCQTTANLPEDVRVEWKNNGREVHVYQNGSDQPEEQDEFYRGRTEMKRNLLVTGDLSLTLKYPTDSQKHLHLCCQKTEHHPDEETSEALCQSPTGGGGGGSGLCPAALYYHT</sequence>
<name>A0A6G1Q8A9_CHAAH</name>
<evidence type="ECO:0000259" key="11">
    <source>
        <dbReference type="PROSITE" id="PS50835"/>
    </source>
</evidence>
<dbReference type="GO" id="GO:0071222">
    <property type="term" value="P:cellular response to lipopolysaccharide"/>
    <property type="evidence" value="ECO:0007669"/>
    <property type="project" value="TreeGrafter"/>
</dbReference>
<dbReference type="InterPro" id="IPR013783">
    <property type="entry name" value="Ig-like_fold"/>
</dbReference>
<keyword evidence="8" id="KW-0675">Receptor</keyword>
<keyword evidence="7" id="KW-1015">Disulfide bond</keyword>
<dbReference type="InterPro" id="IPR051713">
    <property type="entry name" value="T-cell_Activation_Regulation"/>
</dbReference>
<dbReference type="GO" id="GO:0007166">
    <property type="term" value="P:cell surface receptor signaling pathway"/>
    <property type="evidence" value="ECO:0007669"/>
    <property type="project" value="TreeGrafter"/>
</dbReference>
<reference evidence="12 13" key="1">
    <citation type="submission" date="2019-02" db="EMBL/GenBank/DDBJ databases">
        <title>Opniocepnalus argus genome.</title>
        <authorList>
            <person name="Zhou C."/>
            <person name="Xiao S."/>
        </authorList>
    </citation>
    <scope>NUCLEOTIDE SEQUENCE [LARGE SCALE GENOMIC DNA]</scope>
    <source>
        <strain evidence="12">OARG1902GOOAL</strain>
        <tissue evidence="12">Muscle</tissue>
    </source>
</reference>
<evidence type="ECO:0000256" key="9">
    <source>
        <dbReference type="ARBA" id="ARBA00023180"/>
    </source>
</evidence>
<keyword evidence="4" id="KW-0732">Signal</keyword>
<evidence type="ECO:0000256" key="7">
    <source>
        <dbReference type="ARBA" id="ARBA00023157"/>
    </source>
</evidence>
<dbReference type="GO" id="GO:0042102">
    <property type="term" value="P:positive regulation of T cell proliferation"/>
    <property type="evidence" value="ECO:0007669"/>
    <property type="project" value="TreeGrafter"/>
</dbReference>
<evidence type="ECO:0000256" key="10">
    <source>
        <dbReference type="ARBA" id="ARBA00023319"/>
    </source>
</evidence>
<dbReference type="GO" id="GO:0031295">
    <property type="term" value="P:T cell costimulation"/>
    <property type="evidence" value="ECO:0007669"/>
    <property type="project" value="TreeGrafter"/>
</dbReference>
<evidence type="ECO:0000313" key="12">
    <source>
        <dbReference type="EMBL" id="KAF3698396.1"/>
    </source>
</evidence>
<keyword evidence="13" id="KW-1185">Reference proteome</keyword>
<dbReference type="InterPro" id="IPR036179">
    <property type="entry name" value="Ig-like_dom_sf"/>
</dbReference>
<protein>
    <recommendedName>
        <fullName evidence="11">Ig-like domain-containing protein</fullName>
    </recommendedName>
</protein>
<evidence type="ECO:0000313" key="13">
    <source>
        <dbReference type="Proteomes" id="UP000503349"/>
    </source>
</evidence>
<keyword evidence="9" id="KW-0325">Glycoprotein</keyword>
<keyword evidence="3" id="KW-0812">Transmembrane</keyword>
<dbReference type="EMBL" id="CM015724">
    <property type="protein sequence ID" value="KAF3698396.1"/>
    <property type="molecule type" value="Genomic_DNA"/>
</dbReference>
<keyword evidence="10" id="KW-0393">Immunoglobulin domain</keyword>
<dbReference type="PANTHER" id="PTHR25466">
    <property type="entry name" value="T-LYMPHOCYTE ACTIVATION ANTIGEN"/>
    <property type="match status" value="1"/>
</dbReference>
<keyword evidence="6" id="KW-0472">Membrane</keyword>
<gene>
    <name evidence="12" type="ORF">EXN66_Car014077</name>
</gene>
<evidence type="ECO:0000256" key="5">
    <source>
        <dbReference type="ARBA" id="ARBA00022989"/>
    </source>
</evidence>
<dbReference type="GO" id="GO:0009897">
    <property type="term" value="C:external side of plasma membrane"/>
    <property type="evidence" value="ECO:0007669"/>
    <property type="project" value="TreeGrafter"/>
</dbReference>
<dbReference type="Proteomes" id="UP000503349">
    <property type="component" value="Chromosome 13"/>
</dbReference>
<proteinExistence type="predicted"/>
<reference evidence="13" key="2">
    <citation type="submission" date="2019-02" db="EMBL/GenBank/DDBJ databases">
        <title>Opniocepnalus argus Var Kimnra genome.</title>
        <authorList>
            <person name="Zhou C."/>
            <person name="Xiao S."/>
        </authorList>
    </citation>
    <scope>NUCLEOTIDE SEQUENCE [LARGE SCALE GENOMIC DNA]</scope>
</reference>
<keyword evidence="5" id="KW-1133">Transmembrane helix</keyword>
<organism evidence="12 13">
    <name type="scientific">Channa argus</name>
    <name type="common">Northern snakehead</name>
    <name type="synonym">Ophicephalus argus</name>
    <dbReference type="NCBI Taxonomy" id="215402"/>
    <lineage>
        <taxon>Eukaryota</taxon>
        <taxon>Metazoa</taxon>
        <taxon>Chordata</taxon>
        <taxon>Craniata</taxon>
        <taxon>Vertebrata</taxon>
        <taxon>Euteleostomi</taxon>
        <taxon>Actinopterygii</taxon>
        <taxon>Neopterygii</taxon>
        <taxon>Teleostei</taxon>
        <taxon>Neoteleostei</taxon>
        <taxon>Acanthomorphata</taxon>
        <taxon>Anabantaria</taxon>
        <taxon>Anabantiformes</taxon>
        <taxon>Channoidei</taxon>
        <taxon>Channidae</taxon>
        <taxon>Channa</taxon>
    </lineage>
</organism>
<dbReference type="GO" id="GO:0006955">
    <property type="term" value="P:immune response"/>
    <property type="evidence" value="ECO:0007669"/>
    <property type="project" value="TreeGrafter"/>
</dbReference>
<evidence type="ECO:0000256" key="1">
    <source>
        <dbReference type="ARBA" id="ARBA00004251"/>
    </source>
</evidence>
<evidence type="ECO:0000256" key="6">
    <source>
        <dbReference type="ARBA" id="ARBA00023136"/>
    </source>
</evidence>